<dbReference type="InterPro" id="IPR012677">
    <property type="entry name" value="Nucleotide-bd_a/b_plait_sf"/>
</dbReference>
<dbReference type="PANTHER" id="PTHR47640:SF5">
    <property type="entry name" value="RRM DOMAIN-CONTAINING PROTEIN"/>
    <property type="match status" value="1"/>
</dbReference>
<evidence type="ECO:0000256" key="3">
    <source>
        <dbReference type="SAM" id="MobiDB-lite"/>
    </source>
</evidence>
<evidence type="ECO:0000256" key="2">
    <source>
        <dbReference type="PROSITE-ProRule" id="PRU00176"/>
    </source>
</evidence>
<feature type="domain" description="RRM" evidence="4">
    <location>
        <begin position="217"/>
        <end position="260"/>
    </location>
</feature>
<evidence type="ECO:0000256" key="1">
    <source>
        <dbReference type="ARBA" id="ARBA00022884"/>
    </source>
</evidence>
<keyword evidence="6" id="KW-1185">Reference proteome</keyword>
<proteinExistence type="predicted"/>
<gene>
    <name evidence="5" type="ORF">OSTQU699_LOCUS3714</name>
</gene>
<evidence type="ECO:0000259" key="4">
    <source>
        <dbReference type="PROSITE" id="PS50102"/>
    </source>
</evidence>
<name>A0A8S1IT01_9CHLO</name>
<feature type="region of interest" description="Disordered" evidence="3">
    <location>
        <begin position="1"/>
        <end position="23"/>
    </location>
</feature>
<dbReference type="InterPro" id="IPR035979">
    <property type="entry name" value="RBD_domain_sf"/>
</dbReference>
<protein>
    <recommendedName>
        <fullName evidence="4">RRM domain-containing protein</fullName>
    </recommendedName>
</protein>
<evidence type="ECO:0000313" key="6">
    <source>
        <dbReference type="Proteomes" id="UP000708148"/>
    </source>
</evidence>
<dbReference type="PROSITE" id="PS50102">
    <property type="entry name" value="RRM"/>
    <property type="match status" value="3"/>
</dbReference>
<dbReference type="OrthoDB" id="8093034at2759"/>
<feature type="domain" description="RRM" evidence="4">
    <location>
        <begin position="26"/>
        <end position="104"/>
    </location>
</feature>
<evidence type="ECO:0000313" key="5">
    <source>
        <dbReference type="EMBL" id="CAD7698353.1"/>
    </source>
</evidence>
<dbReference type="InterPro" id="IPR050825">
    <property type="entry name" value="RBM42_RBP45_47-like"/>
</dbReference>
<dbReference type="Proteomes" id="UP000708148">
    <property type="component" value="Unassembled WGS sequence"/>
</dbReference>
<dbReference type="GO" id="GO:0003729">
    <property type="term" value="F:mRNA binding"/>
    <property type="evidence" value="ECO:0007669"/>
    <property type="project" value="InterPro"/>
</dbReference>
<dbReference type="Gene3D" id="3.30.70.330">
    <property type="match status" value="3"/>
</dbReference>
<sequence length="293" mass="33034">MHSPHGRGLGAGPQAAGRPMDKGSQSTLYVGNLHPFVTENMLQEIFTYAGVVEQVKIVRDKTTGASAGYGFVKYYEPRSAQVALQTLTSKVIYDREVRLNWAFQSSQREDTSKHFHMFVGDLSQDVTDAALYAAFSGVGSRTCSDARVMWDHSTGRSKGYGFVSFRSREDAERAIQEMHGQLIGSRRVRCGWAQHKQQDTSQPMDYDTLDKADPTNTNVYIGNIPAEMTDTDIRRHFQQFGPVVDVKLHKKGGYGFVRFQVSLGDYWCWECHDWPKTVGCLTQEWMAATHFPL</sequence>
<dbReference type="EMBL" id="CAJHUC010000812">
    <property type="protein sequence ID" value="CAD7698353.1"/>
    <property type="molecule type" value="Genomic_DNA"/>
</dbReference>
<comment type="caution">
    <text evidence="5">The sequence shown here is derived from an EMBL/GenBank/DDBJ whole genome shotgun (WGS) entry which is preliminary data.</text>
</comment>
<organism evidence="5 6">
    <name type="scientific">Ostreobium quekettii</name>
    <dbReference type="NCBI Taxonomy" id="121088"/>
    <lineage>
        <taxon>Eukaryota</taxon>
        <taxon>Viridiplantae</taxon>
        <taxon>Chlorophyta</taxon>
        <taxon>core chlorophytes</taxon>
        <taxon>Ulvophyceae</taxon>
        <taxon>TCBD clade</taxon>
        <taxon>Bryopsidales</taxon>
        <taxon>Ostreobineae</taxon>
        <taxon>Ostreobiaceae</taxon>
        <taxon>Ostreobium</taxon>
    </lineage>
</organism>
<accession>A0A8S1IT01</accession>
<keyword evidence="1 2" id="KW-0694">RNA-binding</keyword>
<dbReference type="SUPFAM" id="SSF54928">
    <property type="entry name" value="RNA-binding domain, RBD"/>
    <property type="match status" value="3"/>
</dbReference>
<dbReference type="InterPro" id="IPR000504">
    <property type="entry name" value="RRM_dom"/>
</dbReference>
<dbReference type="PANTHER" id="PTHR47640">
    <property type="entry name" value="TRNA SELENOCYSTEINE 1-ASSOCIATED PROTEIN 1-RELATED-RELATED"/>
    <property type="match status" value="1"/>
</dbReference>
<feature type="domain" description="RRM" evidence="4">
    <location>
        <begin position="115"/>
        <end position="195"/>
    </location>
</feature>
<dbReference type="AlphaFoldDB" id="A0A8S1IT01"/>
<reference evidence="5" key="1">
    <citation type="submission" date="2020-12" db="EMBL/GenBank/DDBJ databases">
        <authorList>
            <person name="Iha C."/>
        </authorList>
    </citation>
    <scope>NUCLEOTIDE SEQUENCE</scope>
</reference>
<dbReference type="Pfam" id="PF00076">
    <property type="entry name" value="RRM_1"/>
    <property type="match status" value="3"/>
</dbReference>
<dbReference type="SMART" id="SM00360">
    <property type="entry name" value="RRM"/>
    <property type="match status" value="3"/>
</dbReference>